<dbReference type="InterPro" id="IPR027417">
    <property type="entry name" value="P-loop_NTPase"/>
</dbReference>
<sequence>MSAVPDQPTPPAPESPRERLRALSDEIHKAVVGQDAAVTSLVVALLCRGHVLLEGVPGVAKTLLVRSLAEALDVDMRRVQFTPDMMPGDVTGSLVYDNSTSDLVFREGPVFTNLLLADEINRTPPKTQSALLEAMEERQVTIDGRPRALPDPFMVVATQNPIEFDGTYALPEAQLDRFLLKAVLPLPEREQEVDVLRRHAEGFDTRDLAAAGLRTVADPASLRAAQEEVRQVRAEQSVLEYVVDVCRATRRSPSLSLGVSPRGAIALLRTASAWAYLTGRDFVTPDDVKTMAPATLSHRVRLTTEAELEGSQVQAVLAATLAGVPVPR</sequence>
<dbReference type="PIRSF" id="PIRSF002849">
    <property type="entry name" value="AAA_ATPase_chaperone_MoxR_prd"/>
    <property type="match status" value="1"/>
</dbReference>
<dbReference type="InterPro" id="IPR041628">
    <property type="entry name" value="ChlI/MoxR_AAA_lid"/>
</dbReference>
<name>A0ABS1BC35_9MICO</name>
<dbReference type="PANTHER" id="PTHR42759">
    <property type="entry name" value="MOXR FAMILY PROTEIN"/>
    <property type="match status" value="1"/>
</dbReference>
<dbReference type="EMBL" id="JAEDAJ010000007">
    <property type="protein sequence ID" value="MBK0332186.1"/>
    <property type="molecule type" value="Genomic_DNA"/>
</dbReference>
<organism evidence="3 4">
    <name type="scientific">Brachybacterium halotolerans</name>
    <dbReference type="NCBI Taxonomy" id="2795215"/>
    <lineage>
        <taxon>Bacteria</taxon>
        <taxon>Bacillati</taxon>
        <taxon>Actinomycetota</taxon>
        <taxon>Actinomycetes</taxon>
        <taxon>Micrococcales</taxon>
        <taxon>Dermabacteraceae</taxon>
        <taxon>Brachybacterium</taxon>
    </lineage>
</organism>
<evidence type="ECO:0000259" key="2">
    <source>
        <dbReference type="Pfam" id="PF17863"/>
    </source>
</evidence>
<dbReference type="Gene3D" id="3.40.50.300">
    <property type="entry name" value="P-loop containing nucleotide triphosphate hydrolases"/>
    <property type="match status" value="1"/>
</dbReference>
<accession>A0ABS1BC35</accession>
<dbReference type="InterPro" id="IPR050764">
    <property type="entry name" value="CbbQ/NirQ/NorQ/GpvN"/>
</dbReference>
<feature type="domain" description="ATPase AAA-3" evidence="1">
    <location>
        <begin position="50"/>
        <end position="180"/>
    </location>
</feature>
<dbReference type="RefSeq" id="WP_200503085.1">
    <property type="nucleotide sequence ID" value="NZ_JAEDAJ010000007.1"/>
</dbReference>
<protein>
    <submittedName>
        <fullName evidence="3">MoxR family ATPase</fullName>
    </submittedName>
</protein>
<dbReference type="Pfam" id="PF17863">
    <property type="entry name" value="AAA_lid_2"/>
    <property type="match status" value="1"/>
</dbReference>
<dbReference type="InterPro" id="IPR011703">
    <property type="entry name" value="ATPase_AAA-3"/>
</dbReference>
<dbReference type="Gene3D" id="1.10.8.80">
    <property type="entry name" value="Magnesium chelatase subunit I, C-Terminal domain"/>
    <property type="match status" value="1"/>
</dbReference>
<dbReference type="Proteomes" id="UP000612352">
    <property type="component" value="Unassembled WGS sequence"/>
</dbReference>
<dbReference type="Pfam" id="PF07726">
    <property type="entry name" value="AAA_3"/>
    <property type="match status" value="1"/>
</dbReference>
<keyword evidence="4" id="KW-1185">Reference proteome</keyword>
<gene>
    <name evidence="3" type="ORF">I8D64_12345</name>
</gene>
<evidence type="ECO:0000313" key="3">
    <source>
        <dbReference type="EMBL" id="MBK0332186.1"/>
    </source>
</evidence>
<evidence type="ECO:0000313" key="4">
    <source>
        <dbReference type="Proteomes" id="UP000612352"/>
    </source>
</evidence>
<dbReference type="PANTHER" id="PTHR42759:SF1">
    <property type="entry name" value="MAGNESIUM-CHELATASE SUBUNIT CHLD"/>
    <property type="match status" value="1"/>
</dbReference>
<feature type="domain" description="ChlI/MoxR AAA lid" evidence="2">
    <location>
        <begin position="247"/>
        <end position="317"/>
    </location>
</feature>
<evidence type="ECO:0000259" key="1">
    <source>
        <dbReference type="Pfam" id="PF07726"/>
    </source>
</evidence>
<dbReference type="SUPFAM" id="SSF52540">
    <property type="entry name" value="P-loop containing nucleoside triphosphate hydrolases"/>
    <property type="match status" value="1"/>
</dbReference>
<reference evidence="3 4" key="1">
    <citation type="submission" date="2020-12" db="EMBL/GenBank/DDBJ databases">
        <title>Brachybacterium sp. MASK1Z-5, whole genome shotgun sequence.</title>
        <authorList>
            <person name="Tuo L."/>
        </authorList>
    </citation>
    <scope>NUCLEOTIDE SEQUENCE [LARGE SCALE GENOMIC DNA]</scope>
    <source>
        <strain evidence="3 4">MASK1Z-5</strain>
    </source>
</reference>
<proteinExistence type="predicted"/>
<comment type="caution">
    <text evidence="3">The sequence shown here is derived from an EMBL/GenBank/DDBJ whole genome shotgun (WGS) entry which is preliminary data.</text>
</comment>